<keyword evidence="1" id="KW-0472">Membrane</keyword>
<keyword evidence="3" id="KW-1185">Reference proteome</keyword>
<keyword evidence="1" id="KW-0812">Transmembrane</keyword>
<sequence>MAKIKTRQRMGWIAIGFHWTMLICTVGLWTPVYLAARRRRVTVTHIPDGYTGPLPPTR</sequence>
<dbReference type="EMBL" id="JASKMA010000006">
    <property type="protein sequence ID" value="MDT6983746.1"/>
    <property type="molecule type" value="Genomic_DNA"/>
</dbReference>
<feature type="transmembrane region" description="Helical" evidence="1">
    <location>
        <begin position="12"/>
        <end position="34"/>
    </location>
</feature>
<protein>
    <submittedName>
        <fullName evidence="2">Uncharacterized protein</fullName>
    </submittedName>
</protein>
<organism evidence="2 3">
    <name type="scientific">Streptomyces lusitanus</name>
    <dbReference type="NCBI Taxonomy" id="68232"/>
    <lineage>
        <taxon>Bacteria</taxon>
        <taxon>Bacillati</taxon>
        <taxon>Actinomycetota</taxon>
        <taxon>Actinomycetes</taxon>
        <taxon>Kitasatosporales</taxon>
        <taxon>Streptomycetaceae</taxon>
        <taxon>Streptomyces</taxon>
    </lineage>
</organism>
<gene>
    <name evidence="2" type="ORF">QNO04_09750</name>
</gene>
<name>A0ABU3JP85_9ACTN</name>
<evidence type="ECO:0000313" key="2">
    <source>
        <dbReference type="EMBL" id="MDT6983746.1"/>
    </source>
</evidence>
<evidence type="ECO:0000256" key="1">
    <source>
        <dbReference type="SAM" id="Phobius"/>
    </source>
</evidence>
<proteinExistence type="predicted"/>
<keyword evidence="1" id="KW-1133">Transmembrane helix</keyword>
<comment type="caution">
    <text evidence="2">The sequence shown here is derived from an EMBL/GenBank/DDBJ whole genome shotgun (WGS) entry which is preliminary data.</text>
</comment>
<dbReference type="RefSeq" id="WP_394306020.1">
    <property type="nucleotide sequence ID" value="NZ_JASKMA010000006.1"/>
</dbReference>
<accession>A0ABU3JP85</accession>
<dbReference type="Proteomes" id="UP001249760">
    <property type="component" value="Unassembled WGS sequence"/>
</dbReference>
<reference evidence="2 3" key="1">
    <citation type="submission" date="2023-05" db="EMBL/GenBank/DDBJ databases">
        <title>Streptomyces fuscus sp. nov., a brown-black pigment producing actinomyces isolated from dry sand of Sea duck farm.</title>
        <authorList>
            <person name="Xie J."/>
            <person name="Shen N."/>
        </authorList>
    </citation>
    <scope>NUCLEOTIDE SEQUENCE [LARGE SCALE GENOMIC DNA]</scope>
    <source>
        <strain evidence="2 3">CGMCC 4.1745</strain>
    </source>
</reference>
<evidence type="ECO:0000313" key="3">
    <source>
        <dbReference type="Proteomes" id="UP001249760"/>
    </source>
</evidence>